<dbReference type="EMBL" id="NIDE01000001">
    <property type="protein sequence ID" value="OWK46972.1"/>
    <property type="molecule type" value="Genomic_DNA"/>
</dbReference>
<dbReference type="InterPro" id="IPR011042">
    <property type="entry name" value="6-blade_b-propeller_TolB-like"/>
</dbReference>
<dbReference type="RefSeq" id="WP_088252128.1">
    <property type="nucleotide sequence ID" value="NZ_NIDE01000001.1"/>
</dbReference>
<reference evidence="2" key="1">
    <citation type="submission" date="2017-06" db="EMBL/GenBank/DDBJ databases">
        <title>Genome analysis of Fimbriiglobus ruber SP5, the first member of the order Planctomycetales with confirmed chitinolytic capability.</title>
        <authorList>
            <person name="Ravin N.V."/>
            <person name="Rakitin A.L."/>
            <person name="Ivanova A.A."/>
            <person name="Beletsky A.V."/>
            <person name="Kulichevskaya I.S."/>
            <person name="Mardanov A.V."/>
            <person name="Dedysh S.N."/>
        </authorList>
    </citation>
    <scope>NUCLEOTIDE SEQUENCE [LARGE SCALE GENOMIC DNA]</scope>
    <source>
        <strain evidence="2">SP5</strain>
    </source>
</reference>
<gene>
    <name evidence="1" type="ORF">FRUB_00671</name>
</gene>
<dbReference type="Pfam" id="PF07676">
    <property type="entry name" value="PD40"/>
    <property type="match status" value="1"/>
</dbReference>
<dbReference type="AlphaFoldDB" id="A0A225E097"/>
<sequence length="431" mass="46705">MPFEQQLTSGPSGRILTNYGVWSPDGAWIAYDTRSDPAGDVFDGPRIEMVNVHTREVRVLYEARNGASCGVVTWHPTEPKVCFILGPENPTPDWQYGPSRRQGVIVDVRQPGVAVPLDARDMSPPFTAGALRGGSHVHVWSPDGALVSFTYEDQVLSLFTEETDDCDVNQRNVGMAALGRPVDVPRSHPRNHDGTAFSVLVTRTTARPRAGADEISRAFEEAWVGLDGFVRANGVRQHRALAFQGHVRAASGETLSEVFIADLPADLTCRGDGPLEGTATRRPAPPAGTTQRRLTFTESHAFPGIQGPRHWLRSSPDGARIGFLKKDDAGIVQFWTISPNGGQPIQVTRNTFGVASAFTWHPDGQHVAFVIDGSVCIADATEGRMTRLTPKDSTAPAPRSQACVFSPDGKQIAFVRRVSVANQICLVAVEV</sequence>
<dbReference type="InterPro" id="IPR022223">
    <property type="entry name" value="DUF3748"/>
</dbReference>
<evidence type="ECO:0000313" key="1">
    <source>
        <dbReference type="EMBL" id="OWK46972.1"/>
    </source>
</evidence>
<dbReference type="SUPFAM" id="SSF82171">
    <property type="entry name" value="DPP6 N-terminal domain-like"/>
    <property type="match status" value="1"/>
</dbReference>
<accession>A0A225E097</accession>
<dbReference type="OrthoDB" id="626010at2"/>
<comment type="caution">
    <text evidence="1">The sequence shown here is derived from an EMBL/GenBank/DDBJ whole genome shotgun (WGS) entry which is preliminary data.</text>
</comment>
<proteinExistence type="predicted"/>
<name>A0A225E097_9BACT</name>
<protein>
    <submittedName>
        <fullName evidence="1">Uncharacterized protein YidR</fullName>
    </submittedName>
</protein>
<dbReference type="Proteomes" id="UP000214646">
    <property type="component" value="Unassembled WGS sequence"/>
</dbReference>
<dbReference type="Pfam" id="PF12566">
    <property type="entry name" value="DUF3748"/>
    <property type="match status" value="1"/>
</dbReference>
<dbReference type="InterPro" id="IPR011659">
    <property type="entry name" value="WD40"/>
</dbReference>
<evidence type="ECO:0000313" key="2">
    <source>
        <dbReference type="Proteomes" id="UP000214646"/>
    </source>
</evidence>
<keyword evidence="2" id="KW-1185">Reference proteome</keyword>
<dbReference type="Gene3D" id="2.120.10.30">
    <property type="entry name" value="TolB, C-terminal domain"/>
    <property type="match status" value="2"/>
</dbReference>
<organism evidence="1 2">
    <name type="scientific">Fimbriiglobus ruber</name>
    <dbReference type="NCBI Taxonomy" id="1908690"/>
    <lineage>
        <taxon>Bacteria</taxon>
        <taxon>Pseudomonadati</taxon>
        <taxon>Planctomycetota</taxon>
        <taxon>Planctomycetia</taxon>
        <taxon>Gemmatales</taxon>
        <taxon>Gemmataceae</taxon>
        <taxon>Fimbriiglobus</taxon>
    </lineage>
</organism>